<accession>A0A5N5QHC1</accession>
<dbReference type="Pfam" id="PF00188">
    <property type="entry name" value="CAP"/>
    <property type="match status" value="1"/>
</dbReference>
<evidence type="ECO:0000313" key="4">
    <source>
        <dbReference type="Proteomes" id="UP000383932"/>
    </source>
</evidence>
<feature type="chain" id="PRO_5024369580" evidence="1">
    <location>
        <begin position="20"/>
        <end position="166"/>
    </location>
</feature>
<gene>
    <name evidence="3" type="ORF">CTheo_5445</name>
</gene>
<dbReference type="Proteomes" id="UP000383932">
    <property type="component" value="Unassembled WGS sequence"/>
</dbReference>
<dbReference type="OrthoDB" id="337038at2759"/>
<feature type="signal peptide" evidence="1">
    <location>
        <begin position="1"/>
        <end position="19"/>
    </location>
</feature>
<protein>
    <submittedName>
        <fullName evidence="3">Fruiting body protein SC7</fullName>
    </submittedName>
</protein>
<dbReference type="Gene3D" id="3.40.33.10">
    <property type="entry name" value="CAP"/>
    <property type="match status" value="1"/>
</dbReference>
<reference evidence="3 4" key="1">
    <citation type="journal article" date="2019" name="Fungal Biol. Biotechnol.">
        <title>Draft genome sequence of fastidious pathogen Ceratobasidium theobromae, which causes vascular-streak dieback in Theobroma cacao.</title>
        <authorList>
            <person name="Ali S.S."/>
            <person name="Asman A."/>
            <person name="Shao J."/>
            <person name="Firmansyah A.P."/>
            <person name="Susilo A.W."/>
            <person name="Rosmana A."/>
            <person name="McMahon P."/>
            <person name="Junaid M."/>
            <person name="Guest D."/>
            <person name="Kheng T.Y."/>
            <person name="Meinhardt L.W."/>
            <person name="Bailey B.A."/>
        </authorList>
    </citation>
    <scope>NUCLEOTIDE SEQUENCE [LARGE SCALE GENOMIC DNA]</scope>
    <source>
        <strain evidence="3 4">CT2</strain>
    </source>
</reference>
<evidence type="ECO:0000256" key="1">
    <source>
        <dbReference type="SAM" id="SignalP"/>
    </source>
</evidence>
<dbReference type="AlphaFoldDB" id="A0A5N5QHC1"/>
<sequence length="166" mass="17757">MRFTTSVIALAAAAGSVSAHWRSNGPSNVTEIHITGSFLNGTNATDHVTRDLRARVWLQQEYIDAHNNERAKHGAAALTWDNTLSASAQAWANGCNTAKLVKIWPQEPAAPPQLRQLAGGTPSLPIITPVALKHHTGPRLSGRAPPGLGARWPLALLGRYSQLHTA</sequence>
<keyword evidence="1" id="KW-0732">Signal</keyword>
<dbReference type="SUPFAM" id="SSF55797">
    <property type="entry name" value="PR-1-like"/>
    <property type="match status" value="1"/>
</dbReference>
<dbReference type="InterPro" id="IPR035940">
    <property type="entry name" value="CAP_sf"/>
</dbReference>
<dbReference type="EMBL" id="SSOP01000122">
    <property type="protein sequence ID" value="KAB5591120.1"/>
    <property type="molecule type" value="Genomic_DNA"/>
</dbReference>
<evidence type="ECO:0000259" key="2">
    <source>
        <dbReference type="Pfam" id="PF00188"/>
    </source>
</evidence>
<dbReference type="InterPro" id="IPR014044">
    <property type="entry name" value="CAP_dom"/>
</dbReference>
<comment type="caution">
    <text evidence="3">The sequence shown here is derived from an EMBL/GenBank/DDBJ whole genome shotgun (WGS) entry which is preliminary data.</text>
</comment>
<name>A0A5N5QHC1_9AGAM</name>
<proteinExistence type="predicted"/>
<feature type="domain" description="SCP" evidence="2">
    <location>
        <begin position="64"/>
        <end position="99"/>
    </location>
</feature>
<keyword evidence="4" id="KW-1185">Reference proteome</keyword>
<evidence type="ECO:0000313" key="3">
    <source>
        <dbReference type="EMBL" id="KAB5591120.1"/>
    </source>
</evidence>
<organism evidence="3 4">
    <name type="scientific">Ceratobasidium theobromae</name>
    <dbReference type="NCBI Taxonomy" id="1582974"/>
    <lineage>
        <taxon>Eukaryota</taxon>
        <taxon>Fungi</taxon>
        <taxon>Dikarya</taxon>
        <taxon>Basidiomycota</taxon>
        <taxon>Agaricomycotina</taxon>
        <taxon>Agaricomycetes</taxon>
        <taxon>Cantharellales</taxon>
        <taxon>Ceratobasidiaceae</taxon>
        <taxon>Ceratobasidium</taxon>
    </lineage>
</organism>